<keyword evidence="2" id="KW-1185">Reference proteome</keyword>
<name>A0ABQ8FPH1_9FUNG</name>
<evidence type="ECO:0000313" key="1">
    <source>
        <dbReference type="EMBL" id="KAH6600364.1"/>
    </source>
</evidence>
<accession>A0ABQ8FPH1</accession>
<evidence type="ECO:0000313" key="2">
    <source>
        <dbReference type="Proteomes" id="UP001648503"/>
    </source>
</evidence>
<dbReference type="SMART" id="SM00671">
    <property type="entry name" value="SEL1"/>
    <property type="match status" value="2"/>
</dbReference>
<dbReference type="InterPro" id="IPR006597">
    <property type="entry name" value="Sel1-like"/>
</dbReference>
<sequence length="563" mass="62146">MYFDSDRDNADLLFAQCQECLSHGAANSDQDALDAAKSCLTHLAHTQQHVPSLVWLAIDAWPSDKLFAIDCARKAIREEPQADTCRMLGDWLWDISLCPLQTCSNASSTPIDSKDLQQPISRVLPKDGYHNNKHNTVEFVADLADLLGYSYEKEDDGILATMGRIHTHQQSYIMQMCRTEAMSCWTVAAETLGDELCIQRMATALAYLDDKEGAISWWRRAADLGNDAAISLLARQFIIDADVGDESLVIARKRGSDSDLPDTNRCRGTQGIAIKVPCSNELENSGDDLDERHRKTIEYVHRAANSGDPLCRRALGDIGMGLLNFSNSGLTDRSGLAVSLSNKSTETQDKDTSEKTPLEWYISAIESGDKISLLRAASLLYFGKQQSLPEVRQALDYYVKSARESQQQPSMAQVAHLVRSGDTRVNLAPDAELAFAYYNESASSDGCVESMRILGDMLWAGDGCEKNVVRACEMYERASLQHDMAATLGYVRCLWMGVGTPKDVCRAREMMKEVLQAHYIMGDKGEGVFADSKADLISEGGCNVSAMAEDVVDMAIEAMMLFE</sequence>
<dbReference type="PANTHER" id="PTHR43628">
    <property type="entry name" value="ACTIVATOR OF C KINASE PROTEIN 1-RELATED"/>
    <property type="match status" value="1"/>
</dbReference>
<gene>
    <name evidence="1" type="ORF">BASA50_002375</name>
</gene>
<dbReference type="Gene3D" id="1.25.40.10">
    <property type="entry name" value="Tetratricopeptide repeat domain"/>
    <property type="match status" value="2"/>
</dbReference>
<reference evidence="1 2" key="1">
    <citation type="submission" date="2021-02" db="EMBL/GenBank/DDBJ databases">
        <title>Variation within the Batrachochytrium salamandrivorans European outbreak.</title>
        <authorList>
            <person name="Kelly M."/>
            <person name="Pasmans F."/>
            <person name="Shea T.P."/>
            <person name="Munoz J.F."/>
            <person name="Carranza S."/>
            <person name="Cuomo C.A."/>
            <person name="Martel A."/>
        </authorList>
    </citation>
    <scope>NUCLEOTIDE SEQUENCE [LARGE SCALE GENOMIC DNA]</scope>
    <source>
        <strain evidence="1 2">AMFP18/2</strain>
    </source>
</reference>
<dbReference type="Proteomes" id="UP001648503">
    <property type="component" value="Unassembled WGS sequence"/>
</dbReference>
<comment type="caution">
    <text evidence="1">The sequence shown here is derived from an EMBL/GenBank/DDBJ whole genome shotgun (WGS) entry which is preliminary data.</text>
</comment>
<dbReference type="InterPro" id="IPR052945">
    <property type="entry name" value="Mitotic_Regulator"/>
</dbReference>
<dbReference type="PANTHER" id="PTHR43628:SF1">
    <property type="entry name" value="CHITIN SYNTHASE REGULATORY FACTOR 2-RELATED"/>
    <property type="match status" value="1"/>
</dbReference>
<organism evidence="1 2">
    <name type="scientific">Batrachochytrium salamandrivorans</name>
    <dbReference type="NCBI Taxonomy" id="1357716"/>
    <lineage>
        <taxon>Eukaryota</taxon>
        <taxon>Fungi</taxon>
        <taxon>Fungi incertae sedis</taxon>
        <taxon>Chytridiomycota</taxon>
        <taxon>Chytridiomycota incertae sedis</taxon>
        <taxon>Chytridiomycetes</taxon>
        <taxon>Rhizophydiales</taxon>
        <taxon>Rhizophydiales incertae sedis</taxon>
        <taxon>Batrachochytrium</taxon>
    </lineage>
</organism>
<dbReference type="Pfam" id="PF08238">
    <property type="entry name" value="Sel1"/>
    <property type="match status" value="5"/>
</dbReference>
<protein>
    <submittedName>
        <fullName evidence="1">Uncharacterized protein</fullName>
    </submittedName>
</protein>
<dbReference type="EMBL" id="JAFCIX010000040">
    <property type="protein sequence ID" value="KAH6600364.1"/>
    <property type="molecule type" value="Genomic_DNA"/>
</dbReference>
<dbReference type="InterPro" id="IPR011990">
    <property type="entry name" value="TPR-like_helical_dom_sf"/>
</dbReference>
<dbReference type="SUPFAM" id="SSF81901">
    <property type="entry name" value="HCP-like"/>
    <property type="match status" value="2"/>
</dbReference>
<proteinExistence type="predicted"/>